<dbReference type="InterPro" id="IPR023214">
    <property type="entry name" value="HAD_sf"/>
</dbReference>
<comment type="caution">
    <text evidence="1">The sequence shown here is derived from an EMBL/GenBank/DDBJ whole genome shotgun (WGS) entry which is preliminary data.</text>
</comment>
<evidence type="ECO:0000313" key="1">
    <source>
        <dbReference type="EMBL" id="NVL05546.1"/>
    </source>
</evidence>
<dbReference type="RefSeq" id="WP_176529548.1">
    <property type="nucleotide sequence ID" value="NZ_CP088022.1"/>
</dbReference>
<accession>A0A973WLI7</accession>
<dbReference type="AlphaFoldDB" id="A0A973WLI7"/>
<protein>
    <submittedName>
        <fullName evidence="1">Uncharacterized protein</fullName>
    </submittedName>
</protein>
<gene>
    <name evidence="1" type="ORF">HU230_07420</name>
</gene>
<organism evidence="1">
    <name type="scientific">Bradyrhizobium quebecense</name>
    <dbReference type="NCBI Taxonomy" id="2748629"/>
    <lineage>
        <taxon>Bacteria</taxon>
        <taxon>Pseudomonadati</taxon>
        <taxon>Pseudomonadota</taxon>
        <taxon>Alphaproteobacteria</taxon>
        <taxon>Hyphomicrobiales</taxon>
        <taxon>Nitrobacteraceae</taxon>
        <taxon>Bradyrhizobium</taxon>
    </lineage>
</organism>
<proteinExistence type="predicted"/>
<sequence>MAREAADIVLLDDSFPSITAASGLGVGSSPNLRKALIFITATHIPIPGRELLPILLKSLISIMSPTGFLGYAGVAGDRAGTSKRKSAHSAVVGMRIPP</sequence>
<name>A0A973WLI7_9BRAD</name>
<dbReference type="Gene3D" id="3.40.50.1000">
    <property type="entry name" value="HAD superfamily/HAD-like"/>
    <property type="match status" value="1"/>
</dbReference>
<reference evidence="1" key="1">
    <citation type="submission" date="2020-06" db="EMBL/GenBank/DDBJ databases">
        <title>Whole Genome Sequence of Bradyrhizobium sp. Strain 66S1MB.</title>
        <authorList>
            <person name="Bromfield E."/>
            <person name="Cloutier S."/>
        </authorList>
    </citation>
    <scope>NUCLEOTIDE SEQUENCE</scope>
    <source>
        <strain evidence="1">66S1MB</strain>
    </source>
</reference>
<dbReference type="EMBL" id="JABWSX010000001">
    <property type="protein sequence ID" value="NVL05546.1"/>
    <property type="molecule type" value="Genomic_DNA"/>
</dbReference>
<dbReference type="Gene3D" id="1.20.1110.10">
    <property type="entry name" value="Calcium-transporting ATPase, transmembrane domain"/>
    <property type="match status" value="1"/>
</dbReference>